<gene>
    <name evidence="1" type="ORF">BN2614_LOCUS13</name>
</gene>
<reference evidence="1 2" key="1">
    <citation type="submission" date="2018-10" db="EMBL/GenBank/DDBJ databases">
        <authorList>
            <person name="Ekblom R."/>
            <person name="Jareborg N."/>
        </authorList>
    </citation>
    <scope>NUCLEOTIDE SEQUENCE [LARGE SCALE GENOMIC DNA]</scope>
    <source>
        <tissue evidence="1">Muscle</tissue>
    </source>
</reference>
<dbReference type="EMBL" id="CYRY02008221">
    <property type="protein sequence ID" value="VCW76998.1"/>
    <property type="molecule type" value="Genomic_DNA"/>
</dbReference>
<proteinExistence type="predicted"/>
<comment type="caution">
    <text evidence="1">The sequence shown here is derived from an EMBL/GenBank/DDBJ whole genome shotgun (WGS) entry which is preliminary data.</text>
</comment>
<organism evidence="1 2">
    <name type="scientific">Gulo gulo</name>
    <name type="common">Wolverine</name>
    <name type="synonym">Gluton</name>
    <dbReference type="NCBI Taxonomy" id="48420"/>
    <lineage>
        <taxon>Eukaryota</taxon>
        <taxon>Metazoa</taxon>
        <taxon>Chordata</taxon>
        <taxon>Craniata</taxon>
        <taxon>Vertebrata</taxon>
        <taxon>Euteleostomi</taxon>
        <taxon>Mammalia</taxon>
        <taxon>Eutheria</taxon>
        <taxon>Laurasiatheria</taxon>
        <taxon>Carnivora</taxon>
        <taxon>Caniformia</taxon>
        <taxon>Musteloidea</taxon>
        <taxon>Mustelidae</taxon>
        <taxon>Guloninae</taxon>
        <taxon>Gulo</taxon>
    </lineage>
</organism>
<protein>
    <submittedName>
        <fullName evidence="1">Uncharacterized protein</fullName>
    </submittedName>
</protein>
<evidence type="ECO:0000313" key="2">
    <source>
        <dbReference type="Proteomes" id="UP000269945"/>
    </source>
</evidence>
<keyword evidence="2" id="KW-1185">Reference proteome</keyword>
<sequence>MSTMRFYMQQTCCQHVMEKGPLWRFCKTLWTFCFSTW</sequence>
<evidence type="ECO:0000313" key="1">
    <source>
        <dbReference type="EMBL" id="VCW76998.1"/>
    </source>
</evidence>
<accession>A0A9X9PY02</accession>
<name>A0A9X9PY02_GULGU</name>
<dbReference type="Proteomes" id="UP000269945">
    <property type="component" value="Unassembled WGS sequence"/>
</dbReference>
<dbReference type="AlphaFoldDB" id="A0A9X9PY02"/>